<evidence type="ECO:0000256" key="2">
    <source>
        <dbReference type="PIRSR" id="PIRSR006615-1"/>
    </source>
</evidence>
<dbReference type="GO" id="GO:0006508">
    <property type="term" value="P:proteolysis"/>
    <property type="evidence" value="ECO:0007669"/>
    <property type="project" value="UniProtKB-UniRule"/>
</dbReference>
<comment type="catalytic activity">
    <reaction evidence="1">
        <text>Release of a C-terminal amino acid with broad specificity, except for -Pro.</text>
        <dbReference type="EC" id="3.4.17.19"/>
    </reaction>
</comment>
<sequence length="495" mass="55072">MLQAELLLRLGELSDLGANAALLGWDQQTMMPAGGAEGRAQVMATLARLTHERQTDPVLGELLDAAEPGDDRERAIVRVARRDHDRARRVPRELAAAMELAGARAQGPWLEARERSDFSRFAPFLEENLRLRRELAACFPEAGHPYDALMDAFEPGLTTVRVREVFDALRAGLVPLVREIAGAPRAPVLPGPFSVRGQTELALEVARTFGYDDASWRLDLAVHPFAQSLSPRDIRVTARYDTRDLQGLFAVMHEVGHGLYEHQIGDDLARTTLDGGVSLGVHESQSRLWENWVGRSEAFWRHWSPRARELFGAAALGELDDRDLLRAINVVEPTLIRVDADEVTYTLHVILRFELELALVEGTLAVADLPAAWNAKMRDLLGITVPDDTHGVLQDIHWSWGEFGYFPTYAIGNVAAAQLWRAACDALPSLEEDMAAGDLSGLRAWLGEHVHRHGRTLEPAELLRRATGQELDPQPVLEHLWGKYAELYGLDRRAP</sequence>
<keyword evidence="1 4" id="KW-0121">Carboxypeptidase</keyword>
<organism evidence="4">
    <name type="scientific">uncultured Solirubrobacteraceae bacterium</name>
    <dbReference type="NCBI Taxonomy" id="1162706"/>
    <lineage>
        <taxon>Bacteria</taxon>
        <taxon>Bacillati</taxon>
        <taxon>Actinomycetota</taxon>
        <taxon>Thermoleophilia</taxon>
        <taxon>Solirubrobacterales</taxon>
        <taxon>Solirubrobacteraceae</taxon>
        <taxon>environmental samples</taxon>
    </lineage>
</organism>
<comment type="function">
    <text evidence="1">Broad specificity carboxypetidase that releases amino acids sequentially from the C-terminus, including neutral, aromatic, polar and basic residues.</text>
</comment>
<dbReference type="EMBL" id="CADCVO010000213">
    <property type="protein sequence ID" value="CAA9484252.1"/>
    <property type="molecule type" value="Genomic_DNA"/>
</dbReference>
<keyword evidence="1 2" id="KW-0479">Metal-binding</keyword>
<dbReference type="Pfam" id="PF02074">
    <property type="entry name" value="Peptidase_M32"/>
    <property type="match status" value="1"/>
</dbReference>
<dbReference type="AlphaFoldDB" id="A0A6J4S1V5"/>
<evidence type="ECO:0000256" key="1">
    <source>
        <dbReference type="PIRNR" id="PIRNR006615"/>
    </source>
</evidence>
<feature type="binding site" evidence="2">
    <location>
        <position position="283"/>
    </location>
    <ligand>
        <name>Zn(2+)</name>
        <dbReference type="ChEBI" id="CHEBI:29105"/>
        <note>catalytic</note>
    </ligand>
</feature>
<proteinExistence type="inferred from homology"/>
<keyword evidence="1" id="KW-0645">Protease</keyword>
<dbReference type="GO" id="GO:0004181">
    <property type="term" value="F:metallocarboxypeptidase activity"/>
    <property type="evidence" value="ECO:0007669"/>
    <property type="project" value="UniProtKB-UniRule"/>
</dbReference>
<dbReference type="PROSITE" id="PS52034">
    <property type="entry name" value="PEPTIDASE_M32"/>
    <property type="match status" value="1"/>
</dbReference>
<feature type="binding site" evidence="2">
    <location>
        <position position="253"/>
    </location>
    <ligand>
        <name>Zn(2+)</name>
        <dbReference type="ChEBI" id="CHEBI:29105"/>
        <note>catalytic</note>
    </ligand>
</feature>
<dbReference type="CDD" id="cd06460">
    <property type="entry name" value="M32_Taq"/>
    <property type="match status" value="1"/>
</dbReference>
<keyword evidence="2" id="KW-0862">Zinc</keyword>
<dbReference type="PRINTS" id="PR00998">
    <property type="entry name" value="CRBOXYPTASET"/>
</dbReference>
<keyword evidence="1 4" id="KW-0378">Hydrolase</keyword>
<gene>
    <name evidence="4" type="ORF">AVDCRST_MAG13-1349</name>
</gene>
<reference evidence="4" key="1">
    <citation type="submission" date="2020-02" db="EMBL/GenBank/DDBJ databases">
        <authorList>
            <person name="Meier V. D."/>
        </authorList>
    </citation>
    <scope>NUCLEOTIDE SEQUENCE</scope>
    <source>
        <strain evidence="4">AVDCRST_MAG13</strain>
    </source>
</reference>
<dbReference type="SUPFAM" id="SSF55486">
    <property type="entry name" value="Metalloproteases ('zincins'), catalytic domain"/>
    <property type="match status" value="1"/>
</dbReference>
<dbReference type="InterPro" id="IPR001333">
    <property type="entry name" value="Peptidase_M32_Taq"/>
</dbReference>
<feature type="binding site" evidence="2">
    <location>
        <position position="257"/>
    </location>
    <ligand>
        <name>Zn(2+)</name>
        <dbReference type="ChEBI" id="CHEBI:29105"/>
        <note>catalytic</note>
    </ligand>
</feature>
<dbReference type="PANTHER" id="PTHR34217">
    <property type="entry name" value="METAL-DEPENDENT CARBOXYPEPTIDASE"/>
    <property type="match status" value="1"/>
</dbReference>
<name>A0A6J4S1V5_9ACTN</name>
<comment type="cofactor">
    <cofactor evidence="2">
        <name>Zn(2+)</name>
        <dbReference type="ChEBI" id="CHEBI:29105"/>
    </cofactor>
    <text evidence="2">Binds 1 zinc ion per subunit.</text>
</comment>
<comment type="similarity">
    <text evidence="1">Belongs to the peptidase M32 family.</text>
</comment>
<evidence type="ECO:0000256" key="3">
    <source>
        <dbReference type="PIRSR" id="PIRSR006615-2"/>
    </source>
</evidence>
<dbReference type="PANTHER" id="PTHR34217:SF1">
    <property type="entry name" value="CARBOXYPEPTIDASE 1"/>
    <property type="match status" value="1"/>
</dbReference>
<dbReference type="PIRSF" id="PIRSF006615">
    <property type="entry name" value="Zn_crbxpep_Taq"/>
    <property type="match status" value="1"/>
</dbReference>
<dbReference type="EC" id="3.4.17.19" evidence="1"/>
<accession>A0A6J4S1V5</accession>
<feature type="active site" description="Proton donor/acceptor" evidence="3">
    <location>
        <position position="254"/>
    </location>
</feature>
<protein>
    <recommendedName>
        <fullName evidence="1">Metal-dependent carboxypeptidase</fullName>
        <ecNumber evidence="1">3.4.17.19</ecNumber>
    </recommendedName>
</protein>
<dbReference type="Gene3D" id="1.10.1370.30">
    <property type="match status" value="1"/>
</dbReference>
<evidence type="ECO:0000313" key="4">
    <source>
        <dbReference type="EMBL" id="CAA9484252.1"/>
    </source>
</evidence>
<keyword evidence="1" id="KW-0482">Metalloprotease</keyword>
<dbReference type="GO" id="GO:0046872">
    <property type="term" value="F:metal ion binding"/>
    <property type="evidence" value="ECO:0007669"/>
    <property type="project" value="UniProtKB-KW"/>
</dbReference>